<dbReference type="GO" id="GO:0051536">
    <property type="term" value="F:iron-sulfur cluster binding"/>
    <property type="evidence" value="ECO:0007669"/>
    <property type="project" value="UniProtKB-KW"/>
</dbReference>
<dbReference type="Pfam" id="PF01930">
    <property type="entry name" value="Cas_Cas4"/>
    <property type="match status" value="1"/>
</dbReference>
<evidence type="ECO:0000256" key="1">
    <source>
        <dbReference type="ARBA" id="ARBA00022722"/>
    </source>
</evidence>
<evidence type="ECO:0000313" key="12">
    <source>
        <dbReference type="Proteomes" id="UP000724672"/>
    </source>
</evidence>
<dbReference type="GO" id="GO:0046872">
    <property type="term" value="F:metal ion binding"/>
    <property type="evidence" value="ECO:0007669"/>
    <property type="project" value="UniProtKB-KW"/>
</dbReference>
<evidence type="ECO:0000256" key="6">
    <source>
        <dbReference type="ARBA" id="ARBA00023014"/>
    </source>
</evidence>
<protein>
    <recommendedName>
        <fullName evidence="9">CRISPR-associated exonuclease Cas4</fullName>
        <ecNumber evidence="9">3.1.12.1</ecNumber>
    </recommendedName>
</protein>
<dbReference type="EC" id="3.1.12.1" evidence="9"/>
<dbReference type="InterPro" id="IPR022765">
    <property type="entry name" value="Dna2/Cas4_DUF83"/>
</dbReference>
<sequence length="156" mass="18945">MIYYYFVCKRKLWYFSNDLTMEKGNELVEIGKLIDENSYKREKKNILIDENINIDFIKDWKVIHEVKKSKKIEEASIWQLKYYMYLLKEKGINIEKGILDYPILRKRKEIYLDEKSEQDLEKILQDIKQIQLLNTPPLAINDPICQKCAYYELCYI</sequence>
<comment type="caution">
    <text evidence="11">The sequence shown here is derived from an EMBL/GenBank/DDBJ whole genome shotgun (WGS) entry which is preliminary data.</text>
</comment>
<dbReference type="Gene3D" id="3.90.320.10">
    <property type="match status" value="1"/>
</dbReference>
<dbReference type="PANTHER" id="PTHR37168:SF1">
    <property type="entry name" value="CRISPR-ASSOCIATED EXONUCLEASE CAS4"/>
    <property type="match status" value="1"/>
</dbReference>
<dbReference type="EMBL" id="WSFT01000012">
    <property type="protein sequence ID" value="MBS4537077.1"/>
    <property type="molecule type" value="Genomic_DNA"/>
</dbReference>
<dbReference type="PANTHER" id="PTHR37168">
    <property type="entry name" value="CRISPR-ASSOCIATED EXONUCLEASE CAS4"/>
    <property type="match status" value="1"/>
</dbReference>
<dbReference type="Proteomes" id="UP000724672">
    <property type="component" value="Unassembled WGS sequence"/>
</dbReference>
<dbReference type="InterPro" id="IPR011604">
    <property type="entry name" value="PDDEXK-like_dom_sf"/>
</dbReference>
<keyword evidence="3 9" id="KW-0378">Hydrolase</keyword>
<dbReference type="NCBIfam" id="TIGR00372">
    <property type="entry name" value="cas4"/>
    <property type="match status" value="1"/>
</dbReference>
<keyword evidence="7 9" id="KW-0051">Antiviral defense</keyword>
<gene>
    <name evidence="11" type="primary">cas4</name>
    <name evidence="11" type="ORF">GOQ27_01305</name>
</gene>
<name>A0A942UZ12_9FIRM</name>
<evidence type="ECO:0000256" key="4">
    <source>
        <dbReference type="ARBA" id="ARBA00022839"/>
    </source>
</evidence>
<dbReference type="InterPro" id="IPR013343">
    <property type="entry name" value="CRISPR-assoc_prot_Cas4"/>
</dbReference>
<reference evidence="11" key="1">
    <citation type="submission" date="2019-12" db="EMBL/GenBank/DDBJ databases">
        <title>Clostridiaceae gen. nov. sp. nov., isolated from sediment in Xinjiang, China.</title>
        <authorList>
            <person name="Zhang R."/>
        </authorList>
    </citation>
    <scope>NUCLEOTIDE SEQUENCE</scope>
    <source>
        <strain evidence="11">D2Q-11</strain>
    </source>
</reference>
<comment type="cofactor">
    <cofactor evidence="9">
        <name>iron-sulfur cluster</name>
        <dbReference type="ChEBI" id="CHEBI:30408"/>
    </cofactor>
</comment>
<evidence type="ECO:0000256" key="5">
    <source>
        <dbReference type="ARBA" id="ARBA00023004"/>
    </source>
</evidence>
<comment type="cofactor">
    <cofactor evidence="9">
        <name>Mg(2+)</name>
        <dbReference type="ChEBI" id="CHEBI:18420"/>
    </cofactor>
    <cofactor evidence="9">
        <name>Mn(2+)</name>
        <dbReference type="ChEBI" id="CHEBI:29035"/>
    </cofactor>
    <text evidence="9">Mg(2+) or Mn(2+) required for ssDNA cleavage activity.</text>
</comment>
<comment type="function">
    <text evidence="9">CRISPR (clustered regularly interspaced short palindromic repeat) is an adaptive immune system that provides protection against mobile genetic elements (viruses, transposable elements and conjugative plasmids). CRISPR clusters contain sequences complementary to antecedent mobile elements and target invading nucleic acids. CRISPR clusters are transcribed and processed into CRISPR RNA (crRNA).</text>
</comment>
<keyword evidence="1 9" id="KW-0540">Nuclease</keyword>
<evidence type="ECO:0000256" key="3">
    <source>
        <dbReference type="ARBA" id="ARBA00022801"/>
    </source>
</evidence>
<evidence type="ECO:0000259" key="10">
    <source>
        <dbReference type="Pfam" id="PF01930"/>
    </source>
</evidence>
<evidence type="ECO:0000256" key="7">
    <source>
        <dbReference type="ARBA" id="ARBA00023118"/>
    </source>
</evidence>
<proteinExistence type="inferred from homology"/>
<dbReference type="GO" id="GO:0004527">
    <property type="term" value="F:exonuclease activity"/>
    <property type="evidence" value="ECO:0007669"/>
    <property type="project" value="UniProtKB-KW"/>
</dbReference>
<dbReference type="GO" id="GO:0051607">
    <property type="term" value="P:defense response to virus"/>
    <property type="evidence" value="ECO:0007669"/>
    <property type="project" value="UniProtKB-KW"/>
</dbReference>
<dbReference type="AlphaFoldDB" id="A0A942UZ12"/>
<keyword evidence="6 9" id="KW-0411">Iron-sulfur</keyword>
<evidence type="ECO:0000313" key="11">
    <source>
        <dbReference type="EMBL" id="MBS4537077.1"/>
    </source>
</evidence>
<keyword evidence="12" id="KW-1185">Reference proteome</keyword>
<accession>A0A942UZ12</accession>
<feature type="domain" description="DUF83" evidence="10">
    <location>
        <begin position="1"/>
        <end position="156"/>
    </location>
</feature>
<keyword evidence="2 9" id="KW-0479">Metal-binding</keyword>
<evidence type="ECO:0000256" key="9">
    <source>
        <dbReference type="RuleBase" id="RU365022"/>
    </source>
</evidence>
<keyword evidence="5 9" id="KW-0408">Iron</keyword>
<keyword evidence="8 9" id="KW-0464">Manganese</keyword>
<organism evidence="11 12">
    <name type="scientific">Anaeromonas frigoriresistens</name>
    <dbReference type="NCBI Taxonomy" id="2683708"/>
    <lineage>
        <taxon>Bacteria</taxon>
        <taxon>Bacillati</taxon>
        <taxon>Bacillota</taxon>
        <taxon>Tissierellia</taxon>
        <taxon>Tissierellales</taxon>
        <taxon>Thermohalobacteraceae</taxon>
        <taxon>Anaeromonas</taxon>
    </lineage>
</organism>
<comment type="similarity">
    <text evidence="9">Belongs to the CRISPR-associated exonuclease Cas4 family.</text>
</comment>
<evidence type="ECO:0000256" key="8">
    <source>
        <dbReference type="ARBA" id="ARBA00023211"/>
    </source>
</evidence>
<evidence type="ECO:0000256" key="2">
    <source>
        <dbReference type="ARBA" id="ARBA00022723"/>
    </source>
</evidence>
<keyword evidence="4 9" id="KW-0269">Exonuclease</keyword>